<evidence type="ECO:0000256" key="1">
    <source>
        <dbReference type="SAM" id="MobiDB-lite"/>
    </source>
</evidence>
<feature type="compositionally biased region" description="Basic and acidic residues" evidence="1">
    <location>
        <begin position="300"/>
        <end position="309"/>
    </location>
</feature>
<dbReference type="Gene3D" id="3.30.420.40">
    <property type="match status" value="1"/>
</dbReference>
<name>A0ABZ2PQD3_9NOCA</name>
<keyword evidence="2" id="KW-0472">Membrane</keyword>
<protein>
    <submittedName>
        <fullName evidence="3">Uncharacterized protein</fullName>
    </submittedName>
</protein>
<keyword evidence="2" id="KW-0812">Transmembrane</keyword>
<reference evidence="3 4" key="1">
    <citation type="submission" date="2024-03" db="EMBL/GenBank/DDBJ databases">
        <title>Natural products discovery in diverse microorganisms through a two-stage MS feature dereplication strategy.</title>
        <authorList>
            <person name="Zhang R."/>
        </authorList>
    </citation>
    <scope>NUCLEOTIDE SEQUENCE [LARGE SCALE GENOMIC DNA]</scope>
    <source>
        <strain evidence="3 4">18930</strain>
    </source>
</reference>
<feature type="transmembrane region" description="Helical" evidence="2">
    <location>
        <begin position="220"/>
        <end position="241"/>
    </location>
</feature>
<sequence length="406" mass="40839">MRRSVDEVAQNMSNRHAEPDAAFSSYVGLPDVGLYIDDERSIAAVSRPSAANPSLHVASLHSTVLYVHADNSVSLGGTDDLHAAEFTGYVGAEVDSGFEPGDLIAMTLRCLLAEVAQSVGTDMSRMAAAATFPASWTAERVSDVRIAMNRHGLDHVALVSETDALAAWANTTRATWAGADTGIAAARGAASIASEYPVDAVTEEILLARPARPIWARTPVLAAVALAAVLALGGGVVSLILQDSTTPSIPVIEGAPAAAPRTTASSPTSAIPFPTVVPIIEPAAPAPSTLDPGTPTADSEVGRTTEELPRTNPASNSTAPSSDVDTPADDTPPTDDSPDGETPDSETPGGETPGGETPGEGTPGGETPGEGTPGEGTPGGGTGPGDDGGTDTPSAPNGSTNSERGA</sequence>
<evidence type="ECO:0000313" key="3">
    <source>
        <dbReference type="EMBL" id="WXG68631.1"/>
    </source>
</evidence>
<keyword evidence="2" id="KW-1133">Transmembrane helix</keyword>
<organism evidence="3 4">
    <name type="scientific">Rhodococcus sovatensis</name>
    <dbReference type="NCBI Taxonomy" id="1805840"/>
    <lineage>
        <taxon>Bacteria</taxon>
        <taxon>Bacillati</taxon>
        <taxon>Actinomycetota</taxon>
        <taxon>Actinomycetes</taxon>
        <taxon>Mycobacteriales</taxon>
        <taxon>Nocardiaceae</taxon>
        <taxon>Rhodococcus</taxon>
    </lineage>
</organism>
<feature type="compositionally biased region" description="Acidic residues" evidence="1">
    <location>
        <begin position="326"/>
        <end position="344"/>
    </location>
</feature>
<feature type="region of interest" description="Disordered" evidence="1">
    <location>
        <begin position="282"/>
        <end position="406"/>
    </location>
</feature>
<evidence type="ECO:0000256" key="2">
    <source>
        <dbReference type="SAM" id="Phobius"/>
    </source>
</evidence>
<evidence type="ECO:0000313" key="4">
    <source>
        <dbReference type="Proteomes" id="UP001432000"/>
    </source>
</evidence>
<feature type="compositionally biased region" description="Gly residues" evidence="1">
    <location>
        <begin position="351"/>
        <end position="387"/>
    </location>
</feature>
<dbReference type="Proteomes" id="UP001432000">
    <property type="component" value="Chromosome"/>
</dbReference>
<dbReference type="EMBL" id="CP147846">
    <property type="protein sequence ID" value="WXG68631.1"/>
    <property type="molecule type" value="Genomic_DNA"/>
</dbReference>
<dbReference type="RefSeq" id="WP_338888960.1">
    <property type="nucleotide sequence ID" value="NZ_CP147846.1"/>
</dbReference>
<feature type="compositionally biased region" description="Polar residues" evidence="1">
    <location>
        <begin position="394"/>
        <end position="406"/>
    </location>
</feature>
<keyword evidence="4" id="KW-1185">Reference proteome</keyword>
<proteinExistence type="predicted"/>
<accession>A0ABZ2PQD3</accession>
<gene>
    <name evidence="3" type="ORF">WDS16_26155</name>
</gene>